<evidence type="ECO:0000313" key="2">
    <source>
        <dbReference type="EMBL" id="CAL6008281.1"/>
    </source>
</evidence>
<dbReference type="Proteomes" id="UP001642409">
    <property type="component" value="Unassembled WGS sequence"/>
</dbReference>
<evidence type="ECO:0000313" key="1">
    <source>
        <dbReference type="EMBL" id="CAI9963268.1"/>
    </source>
</evidence>
<reference evidence="2 3" key="2">
    <citation type="submission" date="2024-07" db="EMBL/GenBank/DDBJ databases">
        <authorList>
            <person name="Akdeniz Z."/>
        </authorList>
    </citation>
    <scope>NUCLEOTIDE SEQUENCE [LARGE SCALE GENOMIC DNA]</scope>
</reference>
<organism evidence="1">
    <name type="scientific">Hexamita inflata</name>
    <dbReference type="NCBI Taxonomy" id="28002"/>
    <lineage>
        <taxon>Eukaryota</taxon>
        <taxon>Metamonada</taxon>
        <taxon>Diplomonadida</taxon>
        <taxon>Hexamitidae</taxon>
        <taxon>Hexamitinae</taxon>
        <taxon>Hexamita</taxon>
    </lineage>
</organism>
<accession>A0AA86VD51</accession>
<keyword evidence="3" id="KW-1185">Reference proteome</keyword>
<reference evidence="1" key="1">
    <citation type="submission" date="2023-06" db="EMBL/GenBank/DDBJ databases">
        <authorList>
            <person name="Kurt Z."/>
        </authorList>
    </citation>
    <scope>NUCLEOTIDE SEQUENCE</scope>
</reference>
<evidence type="ECO:0000313" key="3">
    <source>
        <dbReference type="Proteomes" id="UP001642409"/>
    </source>
</evidence>
<sequence length="101" mass="11457">MCQLQTRYAILTNQYWRITAILAHDSLLNSASCCAHILKQALTSCDYNNMLVSLAVLFRDRYSSTVGKWYDGSVSSDINGFVVSSQSDWNQGELNQIWRAE</sequence>
<comment type="caution">
    <text evidence="1">The sequence shown here is derived from an EMBL/GenBank/DDBJ whole genome shotgun (WGS) entry which is preliminary data.</text>
</comment>
<gene>
    <name evidence="2" type="ORF">HINF_LOCUS21042</name>
    <name evidence="1" type="ORF">HINF_LOCUS50913</name>
</gene>
<dbReference type="EMBL" id="CATOUU010000967">
    <property type="protein sequence ID" value="CAI9963268.1"/>
    <property type="molecule type" value="Genomic_DNA"/>
</dbReference>
<protein>
    <submittedName>
        <fullName evidence="2">Hypothetical_protein</fullName>
    </submittedName>
</protein>
<proteinExistence type="predicted"/>
<name>A0AA86VD51_9EUKA</name>
<dbReference type="AlphaFoldDB" id="A0AA86VD51"/>
<dbReference type="EMBL" id="CAXDID020000057">
    <property type="protein sequence ID" value="CAL6008281.1"/>
    <property type="molecule type" value="Genomic_DNA"/>
</dbReference>